<accession>A0A4P6K677</accession>
<evidence type="ECO:0000313" key="2">
    <source>
        <dbReference type="EMBL" id="QBD83532.1"/>
    </source>
</evidence>
<evidence type="ECO:0000313" key="3">
    <source>
        <dbReference type="Proteomes" id="UP000290365"/>
    </source>
</evidence>
<dbReference type="EMBL" id="CP035758">
    <property type="protein sequence ID" value="QBD83532.1"/>
    <property type="molecule type" value="Genomic_DNA"/>
</dbReference>
<keyword evidence="3" id="KW-1185">Reference proteome</keyword>
<keyword evidence="2" id="KW-0560">Oxidoreductase</keyword>
<dbReference type="InterPro" id="IPR011008">
    <property type="entry name" value="Dimeric_a/b-barrel"/>
</dbReference>
<protein>
    <submittedName>
        <fullName evidence="2">Antibiotic biosynthesis monooxygenase</fullName>
    </submittedName>
</protein>
<proteinExistence type="predicted"/>
<dbReference type="GO" id="GO:0004497">
    <property type="term" value="F:monooxygenase activity"/>
    <property type="evidence" value="ECO:0007669"/>
    <property type="project" value="UniProtKB-KW"/>
</dbReference>
<dbReference type="InterPro" id="IPR007138">
    <property type="entry name" value="ABM_dom"/>
</dbReference>
<dbReference type="Pfam" id="PF03992">
    <property type="entry name" value="ABM"/>
    <property type="match status" value="1"/>
</dbReference>
<dbReference type="KEGG" id="kbs:EPA93_20840"/>
<dbReference type="SUPFAM" id="SSF54909">
    <property type="entry name" value="Dimeric alpha+beta barrel"/>
    <property type="match status" value="1"/>
</dbReference>
<reference evidence="2 3" key="1">
    <citation type="submission" date="2019-01" db="EMBL/GenBank/DDBJ databases">
        <title>Ktedonosporobacter rubrisoli SCAWS-G2.</title>
        <authorList>
            <person name="Huang Y."/>
            <person name="Yan B."/>
        </authorList>
    </citation>
    <scope>NUCLEOTIDE SEQUENCE [LARGE SCALE GENOMIC DNA]</scope>
    <source>
        <strain evidence="2 3">SCAWS-G2</strain>
    </source>
</reference>
<name>A0A4P6K677_KTERU</name>
<evidence type="ECO:0000259" key="1">
    <source>
        <dbReference type="Pfam" id="PF03992"/>
    </source>
</evidence>
<gene>
    <name evidence="2" type="ORF">EPA93_20840</name>
</gene>
<organism evidence="2 3">
    <name type="scientific">Ktedonosporobacter rubrisoli</name>
    <dbReference type="NCBI Taxonomy" id="2509675"/>
    <lineage>
        <taxon>Bacteria</taxon>
        <taxon>Bacillati</taxon>
        <taxon>Chloroflexota</taxon>
        <taxon>Ktedonobacteria</taxon>
        <taxon>Ktedonobacterales</taxon>
        <taxon>Ktedonosporobacteraceae</taxon>
        <taxon>Ktedonosporobacter</taxon>
    </lineage>
</organism>
<dbReference type="Proteomes" id="UP000290365">
    <property type="component" value="Chromosome"/>
</dbReference>
<feature type="domain" description="ABM" evidence="1">
    <location>
        <begin position="7"/>
        <end position="76"/>
    </location>
</feature>
<dbReference type="Gene3D" id="3.30.70.100">
    <property type="match status" value="1"/>
</dbReference>
<keyword evidence="2" id="KW-0503">Monooxygenase</keyword>
<sequence>MEVPIVITEVAIFTALPGKDDQLGHAILQGLDIVRQHSECITAHATRCIEQPGRYMVNIVWTSLEAHTVDFRGGPLFPQWRGYIDGLIEGSAEIFHYQPF</sequence>
<dbReference type="AlphaFoldDB" id="A0A4P6K677"/>
<dbReference type="OrthoDB" id="9798157at2"/>